<proteinExistence type="predicted"/>
<dbReference type="PANTHER" id="PTHR39175">
    <property type="entry name" value="FAMILY PROTEIN, PUTATIVE (AFU_ORTHOLOGUE AFUA_3G15060)-RELATED"/>
    <property type="match status" value="1"/>
</dbReference>
<dbReference type="PANTHER" id="PTHR39175:SF1">
    <property type="entry name" value="FAMILY PROTEIN, PUTATIVE (AFU_ORTHOLOGUE AFUA_3G15060)-RELATED"/>
    <property type="match status" value="1"/>
</dbReference>
<dbReference type="SUPFAM" id="SSF54593">
    <property type="entry name" value="Glyoxalase/Bleomycin resistance protein/Dihydroxybiphenyl dioxygenase"/>
    <property type="match status" value="1"/>
</dbReference>
<dbReference type="KEGG" id="nwl:NWFMUON74_02480"/>
<dbReference type="EMBL" id="AP023396">
    <property type="protein sequence ID" value="BCK52476.1"/>
    <property type="molecule type" value="Genomic_DNA"/>
</dbReference>
<dbReference type="Gene3D" id="3.10.180.10">
    <property type="entry name" value="2,3-Dihydroxybiphenyl 1,2-Dioxygenase, domain 1"/>
    <property type="match status" value="1"/>
</dbReference>
<reference evidence="1 2" key="1">
    <citation type="submission" date="2020-08" db="EMBL/GenBank/DDBJ databases">
        <title>Genome Sequencing of Nocardia wallacei strain FMUON74 and assembly.</title>
        <authorList>
            <person name="Toyokawa M."/>
            <person name="Uesaka K."/>
        </authorList>
    </citation>
    <scope>NUCLEOTIDE SEQUENCE [LARGE SCALE GENOMIC DNA]</scope>
    <source>
        <strain evidence="1 2">FMUON74</strain>
    </source>
</reference>
<dbReference type="Proteomes" id="UP000516173">
    <property type="component" value="Chromosome"/>
</dbReference>
<gene>
    <name evidence="1" type="ORF">NWFMUON74_02480</name>
</gene>
<dbReference type="InterPro" id="IPR029068">
    <property type="entry name" value="Glyas_Bleomycin-R_OHBP_Dase"/>
</dbReference>
<keyword evidence="2" id="KW-1185">Reference proteome</keyword>
<dbReference type="AlphaFoldDB" id="A0A7G1KD38"/>
<name>A0A7G1KD38_9NOCA</name>
<sequence>MQAFPSRFPEYPHVMIHHVQVSSPPGSEARQRAFYTGILGWPELPKPAALAARGGCWFRIPGLGGPDGEIHIGIETDFRPARKAHPAFMVDIDTTAAALTAAGYPVLWADPTEIPGRRRFHTHDGVGNRLEFLAH</sequence>
<protein>
    <submittedName>
        <fullName evidence="1">Glyoxalase</fullName>
    </submittedName>
</protein>
<evidence type="ECO:0000313" key="1">
    <source>
        <dbReference type="EMBL" id="BCK52476.1"/>
    </source>
</evidence>
<organism evidence="1 2">
    <name type="scientific">Nocardia wallacei</name>
    <dbReference type="NCBI Taxonomy" id="480035"/>
    <lineage>
        <taxon>Bacteria</taxon>
        <taxon>Bacillati</taxon>
        <taxon>Actinomycetota</taxon>
        <taxon>Actinomycetes</taxon>
        <taxon>Mycobacteriales</taxon>
        <taxon>Nocardiaceae</taxon>
        <taxon>Nocardia</taxon>
    </lineage>
</organism>
<evidence type="ECO:0000313" key="2">
    <source>
        <dbReference type="Proteomes" id="UP000516173"/>
    </source>
</evidence>
<accession>A0A7G1KD38</accession>